<name>A0ABP4JS05_9ACTN</name>
<sequence>MRGMVTLGFPGAGVDLPVWGQAMLAVAATLAVVFAFVRLMRNRRR</sequence>
<keyword evidence="3" id="KW-1185">Reference proteome</keyword>
<comment type="caution">
    <text evidence="2">The sequence shown here is derived from an EMBL/GenBank/DDBJ whole genome shotgun (WGS) entry which is preliminary data.</text>
</comment>
<dbReference type="EMBL" id="BAAAIZ010000051">
    <property type="protein sequence ID" value="GAA1426757.1"/>
    <property type="molecule type" value="Genomic_DNA"/>
</dbReference>
<keyword evidence="1" id="KW-0472">Membrane</keyword>
<feature type="transmembrane region" description="Helical" evidence="1">
    <location>
        <begin position="20"/>
        <end position="40"/>
    </location>
</feature>
<evidence type="ECO:0000256" key="1">
    <source>
        <dbReference type="SAM" id="Phobius"/>
    </source>
</evidence>
<evidence type="ECO:0000313" key="3">
    <source>
        <dbReference type="Proteomes" id="UP001500973"/>
    </source>
</evidence>
<keyword evidence="1" id="KW-1133">Transmembrane helix</keyword>
<proteinExistence type="predicted"/>
<dbReference type="Proteomes" id="UP001500973">
    <property type="component" value="Unassembled WGS sequence"/>
</dbReference>
<evidence type="ECO:0000313" key="2">
    <source>
        <dbReference type="EMBL" id="GAA1426757.1"/>
    </source>
</evidence>
<gene>
    <name evidence="2" type="ORF">GCM10009601_36450</name>
</gene>
<organism evidence="2 3">
    <name type="scientific">Streptomyces thermospinosisporus</name>
    <dbReference type="NCBI Taxonomy" id="161482"/>
    <lineage>
        <taxon>Bacteria</taxon>
        <taxon>Bacillati</taxon>
        <taxon>Actinomycetota</taxon>
        <taxon>Actinomycetes</taxon>
        <taxon>Kitasatosporales</taxon>
        <taxon>Streptomycetaceae</taxon>
        <taxon>Streptomyces</taxon>
    </lineage>
</organism>
<keyword evidence="1" id="KW-0812">Transmembrane</keyword>
<accession>A0ABP4JS05</accession>
<reference evidence="3" key="1">
    <citation type="journal article" date="2019" name="Int. J. Syst. Evol. Microbiol.">
        <title>The Global Catalogue of Microorganisms (GCM) 10K type strain sequencing project: providing services to taxonomists for standard genome sequencing and annotation.</title>
        <authorList>
            <consortium name="The Broad Institute Genomics Platform"/>
            <consortium name="The Broad Institute Genome Sequencing Center for Infectious Disease"/>
            <person name="Wu L."/>
            <person name="Ma J."/>
        </authorList>
    </citation>
    <scope>NUCLEOTIDE SEQUENCE [LARGE SCALE GENOMIC DNA]</scope>
    <source>
        <strain evidence="3">JCM 11756</strain>
    </source>
</reference>
<protein>
    <submittedName>
        <fullName evidence="2">Uncharacterized protein</fullName>
    </submittedName>
</protein>